<dbReference type="Gene3D" id="3.40.50.300">
    <property type="entry name" value="P-loop containing nucleotide triphosphate hydrolases"/>
    <property type="match status" value="1"/>
</dbReference>
<organism evidence="2 3">
    <name type="scientific">Staphylococcus virus IME1354_01</name>
    <dbReference type="NCBI Taxonomy" id="3070820"/>
    <lineage>
        <taxon>Viruses</taxon>
        <taxon>Duplodnaviria</taxon>
        <taxon>Heunggongvirae</taxon>
        <taxon>Uroviricota</taxon>
        <taxon>Caudoviricetes</taxon>
        <taxon>Zhangqianvirus</taxon>
        <taxon>Zhangqianvirus IME1354</taxon>
    </lineage>
</organism>
<dbReference type="EMBL" id="KY653126">
    <property type="protein sequence ID" value="ARM68350.1"/>
    <property type="molecule type" value="Genomic_DNA"/>
</dbReference>
<dbReference type="Pfam" id="PF03796">
    <property type="entry name" value="DnaB_C"/>
    <property type="match status" value="1"/>
</dbReference>
<evidence type="ECO:0000259" key="1">
    <source>
        <dbReference type="PROSITE" id="PS51199"/>
    </source>
</evidence>
<accession>A0A1W6JQ36</accession>
<dbReference type="PROSITE" id="PS51199">
    <property type="entry name" value="SF4_HELICASE"/>
    <property type="match status" value="1"/>
</dbReference>
<dbReference type="KEGG" id="vg:77923780"/>
<feature type="domain" description="SF4 helicase" evidence="1">
    <location>
        <begin position="151"/>
        <end position="411"/>
    </location>
</feature>
<dbReference type="GeneID" id="77923780"/>
<dbReference type="InterPro" id="IPR027417">
    <property type="entry name" value="P-loop_NTPase"/>
</dbReference>
<dbReference type="RefSeq" id="YP_010648342.1">
    <property type="nucleotide sequence ID" value="NC_070727.1"/>
</dbReference>
<reference evidence="2 3" key="1">
    <citation type="submission" date="2017-02" db="EMBL/GenBank/DDBJ databases">
        <title>Analysis of active prophages from bacterial high-throughput sequencing data.</title>
        <authorList>
            <person name="Sun Q."/>
            <person name="Zhang X."/>
            <person name="Xing S."/>
            <person name="Tong Y.-G."/>
        </authorList>
    </citation>
    <scope>NUCLEOTIDE SEQUENCE [LARGE SCALE GENOMIC DNA]</scope>
</reference>
<dbReference type="PANTHER" id="PTHR30153:SF2">
    <property type="entry name" value="REPLICATIVE DNA HELICASE"/>
    <property type="match status" value="1"/>
</dbReference>
<dbReference type="InterPro" id="IPR007694">
    <property type="entry name" value="DNA_helicase_DnaB-like_C"/>
</dbReference>
<proteinExistence type="predicted"/>
<evidence type="ECO:0000313" key="3">
    <source>
        <dbReference type="Proteomes" id="UP000224518"/>
    </source>
</evidence>
<keyword evidence="2" id="KW-0347">Helicase</keyword>
<dbReference type="GO" id="GO:0005524">
    <property type="term" value="F:ATP binding"/>
    <property type="evidence" value="ECO:0007669"/>
    <property type="project" value="InterPro"/>
</dbReference>
<keyword evidence="2" id="KW-0067">ATP-binding</keyword>
<dbReference type="GO" id="GO:0006260">
    <property type="term" value="P:DNA replication"/>
    <property type="evidence" value="ECO:0007669"/>
    <property type="project" value="InterPro"/>
</dbReference>
<protein>
    <submittedName>
        <fullName evidence="2">DNA helicase</fullName>
    </submittedName>
</protein>
<dbReference type="PANTHER" id="PTHR30153">
    <property type="entry name" value="REPLICATIVE DNA HELICASE DNAB"/>
    <property type="match status" value="1"/>
</dbReference>
<keyword evidence="2" id="KW-0378">Hydrolase</keyword>
<keyword evidence="2" id="KW-0547">Nucleotide-binding</keyword>
<name>A0A1W6JQ36_9CAUD</name>
<sequence>MNERHEIESTIVASLLQKPDLIEKLRVKPKMFTHDGMKSFMEYVFDVGKVDHNEIYLKTTKDKSFLDMNTISNLYNSIFIGYGFFERYQQDLLNLYQIDQTQNVLQEFNSEPNINNFDEMLNKLQKVSLISANEESGTKKIVDHFVEELYSEEPKKQINTGYKLMDYKIGGLEPTQLIVIAARPSVGKTGFALNMMLNIASQGYKTSFFSLETTGVSVLKRMLSAETGIELTRIKEIKDLEPDELTRLTSAADKILKLDIDIHDKSNITTHDVRKQAMKNKDTQQVIFIDYLQLMETDNKLDRRNGIEKISRDLKIIANETGAIIVLLSQLSRGVESRNDKRPMLSDMKEAGGIEADASLAMLLYRDDYYNRDDVDNSGKSIVECNIAKNKDGETGIIEFEYYKKTQRFFT</sequence>
<dbReference type="Proteomes" id="UP000224518">
    <property type="component" value="Segment"/>
</dbReference>
<dbReference type="SUPFAM" id="SSF52540">
    <property type="entry name" value="P-loop containing nucleoside triphosphate hydrolases"/>
    <property type="match status" value="1"/>
</dbReference>
<keyword evidence="3" id="KW-1185">Reference proteome</keyword>
<dbReference type="CDD" id="cd00984">
    <property type="entry name" value="DnaB_C"/>
    <property type="match status" value="1"/>
</dbReference>
<evidence type="ECO:0000313" key="2">
    <source>
        <dbReference type="EMBL" id="ARM68350.1"/>
    </source>
</evidence>
<dbReference type="GO" id="GO:0003678">
    <property type="term" value="F:DNA helicase activity"/>
    <property type="evidence" value="ECO:0007669"/>
    <property type="project" value="InterPro"/>
</dbReference>